<dbReference type="PANTHER" id="PTHR22911">
    <property type="entry name" value="ACYL-MALONYL CONDENSING ENZYME-RELATED"/>
    <property type="match status" value="1"/>
</dbReference>
<dbReference type="EMBL" id="LT906470">
    <property type="protein sequence ID" value="SNV75921.1"/>
    <property type="molecule type" value="Genomic_DNA"/>
</dbReference>
<feature type="transmembrane region" description="Helical" evidence="8">
    <location>
        <begin position="211"/>
        <end position="233"/>
    </location>
</feature>
<feature type="transmembrane region" description="Helical" evidence="8">
    <location>
        <begin position="106"/>
        <end position="123"/>
    </location>
</feature>
<evidence type="ECO:0000256" key="2">
    <source>
        <dbReference type="ARBA" id="ARBA00007362"/>
    </source>
</evidence>
<dbReference type="GO" id="GO:0005886">
    <property type="term" value="C:plasma membrane"/>
    <property type="evidence" value="ECO:0007669"/>
    <property type="project" value="UniProtKB-SubCell"/>
</dbReference>
<keyword evidence="5 8" id="KW-0812">Transmembrane</keyword>
<keyword evidence="4" id="KW-1003">Cell membrane</keyword>
<feature type="transmembrane region" description="Helical" evidence="8">
    <location>
        <begin position="181"/>
        <end position="199"/>
    </location>
</feature>
<keyword evidence="7 8" id="KW-0472">Membrane</keyword>
<dbReference type="InterPro" id="IPR004626">
    <property type="entry name" value="RarD"/>
</dbReference>
<feature type="domain" description="EamA" evidence="9">
    <location>
        <begin position="7"/>
        <end position="146"/>
    </location>
</feature>
<evidence type="ECO:0000256" key="8">
    <source>
        <dbReference type="SAM" id="Phobius"/>
    </source>
</evidence>
<dbReference type="PANTHER" id="PTHR22911:SF137">
    <property type="entry name" value="SOLUTE CARRIER FAMILY 35 MEMBER G2-RELATED"/>
    <property type="match status" value="1"/>
</dbReference>
<keyword evidence="11" id="KW-1185">Reference proteome</keyword>
<feature type="transmembrane region" description="Helical" evidence="8">
    <location>
        <begin position="269"/>
        <end position="287"/>
    </location>
</feature>
<feature type="transmembrane region" description="Helical" evidence="8">
    <location>
        <begin position="35"/>
        <end position="56"/>
    </location>
</feature>
<name>A0A239ZXI0_9FIRM</name>
<dbReference type="InterPro" id="IPR037185">
    <property type="entry name" value="EmrE-like"/>
</dbReference>
<dbReference type="AlphaFoldDB" id="A0A239ZXI0"/>
<evidence type="ECO:0000256" key="6">
    <source>
        <dbReference type="ARBA" id="ARBA00022989"/>
    </source>
</evidence>
<dbReference type="KEGG" id="vrm:44547418_01860"/>
<accession>A0A239ZXI0</accession>
<protein>
    <submittedName>
        <fullName evidence="10">Putative chloramphenical resistance permease RarD</fullName>
    </submittedName>
</protein>
<dbReference type="NCBIfam" id="TIGR00688">
    <property type="entry name" value="rarD"/>
    <property type="match status" value="1"/>
</dbReference>
<sequence length="294" mass="33123">MEHTDKKGLLMALSCYIIWGLLPIYWALLQHISPYTVLAHRIIWSGIFMAFIVMGINFTQFKKDCHHLWTHHSQIELLLCTALLVSLNWGTYIWAIANNHVMDTSLGYYINPLLNVLLGVIIFKEVLTFPKKLSVGIAALGITFLTWQLGSLPWISVALAVSFGLYGAVKKKLIIHPFTSIALETWIVTPLAVLYTTFIDTSSWSYFGTDWNTTLLFIGSGLTTSAPLILFSYGARLLPLNVLGFLQYVSPTIALLLAIFYFGESFTTTNIIAFSCIWLALVIFTMSNQLQRNR</sequence>
<evidence type="ECO:0000256" key="3">
    <source>
        <dbReference type="ARBA" id="ARBA00022448"/>
    </source>
</evidence>
<feature type="transmembrane region" description="Helical" evidence="8">
    <location>
        <begin position="9"/>
        <end position="29"/>
    </location>
</feature>
<dbReference type="Pfam" id="PF00892">
    <property type="entry name" value="EamA"/>
    <property type="match status" value="1"/>
</dbReference>
<keyword evidence="3" id="KW-0813">Transport</keyword>
<proteinExistence type="inferred from homology"/>
<evidence type="ECO:0000256" key="4">
    <source>
        <dbReference type="ARBA" id="ARBA00022475"/>
    </source>
</evidence>
<dbReference type="SUPFAM" id="SSF103481">
    <property type="entry name" value="Multidrug resistance efflux transporter EmrE"/>
    <property type="match status" value="2"/>
</dbReference>
<evidence type="ECO:0000313" key="10">
    <source>
        <dbReference type="EMBL" id="SNV75921.1"/>
    </source>
</evidence>
<comment type="similarity">
    <text evidence="2">Belongs to the EamA transporter family.</text>
</comment>
<comment type="subcellular location">
    <subcellularLocation>
        <location evidence="1">Cell membrane</location>
        <topology evidence="1">Multi-pass membrane protein</topology>
    </subcellularLocation>
</comment>
<evidence type="ECO:0000256" key="1">
    <source>
        <dbReference type="ARBA" id="ARBA00004651"/>
    </source>
</evidence>
<dbReference type="RefSeq" id="WP_095066629.1">
    <property type="nucleotide sequence ID" value="NZ_LT906470.1"/>
</dbReference>
<dbReference type="InterPro" id="IPR000620">
    <property type="entry name" value="EamA_dom"/>
</dbReference>
<evidence type="ECO:0000259" key="9">
    <source>
        <dbReference type="Pfam" id="PF00892"/>
    </source>
</evidence>
<organism evidence="10 11">
    <name type="scientific">Veillonella rodentium</name>
    <dbReference type="NCBI Taxonomy" id="248315"/>
    <lineage>
        <taxon>Bacteria</taxon>
        <taxon>Bacillati</taxon>
        <taxon>Bacillota</taxon>
        <taxon>Negativicutes</taxon>
        <taxon>Veillonellales</taxon>
        <taxon>Veillonellaceae</taxon>
        <taxon>Veillonella</taxon>
    </lineage>
</organism>
<feature type="transmembrane region" description="Helical" evidence="8">
    <location>
        <begin position="245"/>
        <end position="263"/>
    </location>
</feature>
<dbReference type="Proteomes" id="UP000214973">
    <property type="component" value="Chromosome 1"/>
</dbReference>
<evidence type="ECO:0000256" key="5">
    <source>
        <dbReference type="ARBA" id="ARBA00022692"/>
    </source>
</evidence>
<evidence type="ECO:0000313" key="11">
    <source>
        <dbReference type="Proteomes" id="UP000214973"/>
    </source>
</evidence>
<reference evidence="10 11" key="1">
    <citation type="submission" date="2017-06" db="EMBL/GenBank/DDBJ databases">
        <authorList>
            <consortium name="Pathogen Informatics"/>
        </authorList>
    </citation>
    <scope>NUCLEOTIDE SEQUENCE [LARGE SCALE GENOMIC DNA]</scope>
    <source>
        <strain evidence="10 11">NCTC12018</strain>
    </source>
</reference>
<keyword evidence="6 8" id="KW-1133">Transmembrane helix</keyword>
<gene>
    <name evidence="10" type="primary">rarD</name>
    <name evidence="10" type="ORF">SAMEA44547418_01860</name>
</gene>
<evidence type="ECO:0000256" key="7">
    <source>
        <dbReference type="ARBA" id="ARBA00023136"/>
    </source>
</evidence>
<feature type="transmembrane region" description="Helical" evidence="8">
    <location>
        <begin position="77"/>
        <end position="94"/>
    </location>
</feature>
<feature type="transmembrane region" description="Helical" evidence="8">
    <location>
        <begin position="153"/>
        <end position="169"/>
    </location>
</feature>